<feature type="domain" description="INO80 complex subunit E N-terminal" evidence="2">
    <location>
        <begin position="32"/>
        <end position="79"/>
    </location>
</feature>
<name>A0AAV7PI44_PLEWA</name>
<feature type="compositionally biased region" description="Low complexity" evidence="1">
    <location>
        <begin position="120"/>
        <end position="132"/>
    </location>
</feature>
<dbReference type="GO" id="GO:0006338">
    <property type="term" value="P:chromatin remodeling"/>
    <property type="evidence" value="ECO:0007669"/>
    <property type="project" value="InterPro"/>
</dbReference>
<feature type="compositionally biased region" description="Acidic residues" evidence="1">
    <location>
        <begin position="253"/>
        <end position="272"/>
    </location>
</feature>
<evidence type="ECO:0000256" key="1">
    <source>
        <dbReference type="SAM" id="MobiDB-lite"/>
    </source>
</evidence>
<feature type="region of interest" description="Disordered" evidence="1">
    <location>
        <begin position="171"/>
        <end position="272"/>
    </location>
</feature>
<evidence type="ECO:0000259" key="2">
    <source>
        <dbReference type="Pfam" id="PF24237"/>
    </source>
</evidence>
<gene>
    <name evidence="3" type="ORF">NDU88_003875</name>
</gene>
<evidence type="ECO:0000313" key="4">
    <source>
        <dbReference type="Proteomes" id="UP001066276"/>
    </source>
</evidence>
<protein>
    <recommendedName>
        <fullName evidence="2">INO80 complex subunit E N-terminal domain-containing protein</fullName>
    </recommendedName>
</protein>
<accession>A0AAV7PI44</accession>
<feature type="compositionally biased region" description="Basic and acidic residues" evidence="1">
    <location>
        <begin position="104"/>
        <end position="113"/>
    </location>
</feature>
<evidence type="ECO:0000313" key="3">
    <source>
        <dbReference type="EMBL" id="KAJ1125443.1"/>
    </source>
</evidence>
<dbReference type="GO" id="GO:0031011">
    <property type="term" value="C:Ino80 complex"/>
    <property type="evidence" value="ECO:0007669"/>
    <property type="project" value="InterPro"/>
</dbReference>
<reference evidence="3" key="1">
    <citation type="journal article" date="2022" name="bioRxiv">
        <title>Sequencing and chromosome-scale assembly of the giantPleurodeles waltlgenome.</title>
        <authorList>
            <person name="Brown T."/>
            <person name="Elewa A."/>
            <person name="Iarovenko S."/>
            <person name="Subramanian E."/>
            <person name="Araus A.J."/>
            <person name="Petzold A."/>
            <person name="Susuki M."/>
            <person name="Suzuki K.-i.T."/>
            <person name="Hayashi T."/>
            <person name="Toyoda A."/>
            <person name="Oliveira C."/>
            <person name="Osipova E."/>
            <person name="Leigh N.D."/>
            <person name="Simon A."/>
            <person name="Yun M.H."/>
        </authorList>
    </citation>
    <scope>NUCLEOTIDE SEQUENCE</scope>
    <source>
        <strain evidence="3">20211129_DDA</strain>
        <tissue evidence="3">Liver</tissue>
    </source>
</reference>
<dbReference type="InterPro" id="IPR026678">
    <property type="entry name" value="INO80E"/>
</dbReference>
<keyword evidence="4" id="KW-1185">Reference proteome</keyword>
<sequence>MCGRSCHCADVCANIYMRLTSAMNGQSDVDVDYKRKYRNLKRKLKFLIYEQECFQEELRKAQRKLLKVSRDKSFLLDRLLQYENVDEDSSDSDATASSENSEGDGPKSSDMHTPKRKRSPQLGSAASPSSSLSLQMSAGFPLQTAGAPSSYLSSMTSPPYAQFPTEYLAPVPGLSSAGLSTSKSEKTRKERRPKAKKSKMALTSSSHSEMAVGGLPYPRAGGTLSTLSSPKLPPPTILSTVPQQMFSDTGEGSGDDPLDGDDDDDLVIDIPE</sequence>
<dbReference type="AlphaFoldDB" id="A0AAV7PI44"/>
<dbReference type="PANTHER" id="PTHR21812">
    <property type="entry name" value="INO80 COMPLEX SUBUNIT E"/>
    <property type="match status" value="1"/>
</dbReference>
<dbReference type="Pfam" id="PF24237">
    <property type="entry name" value="INO80E"/>
    <property type="match status" value="1"/>
</dbReference>
<proteinExistence type="predicted"/>
<dbReference type="Proteomes" id="UP001066276">
    <property type="component" value="Chromosome 7"/>
</dbReference>
<dbReference type="PANTHER" id="PTHR21812:SF1">
    <property type="entry name" value="INO80 COMPLEX SUBUNIT E"/>
    <property type="match status" value="1"/>
</dbReference>
<feature type="compositionally biased region" description="Basic residues" evidence="1">
    <location>
        <begin position="189"/>
        <end position="199"/>
    </location>
</feature>
<feature type="region of interest" description="Disordered" evidence="1">
    <location>
        <begin position="86"/>
        <end position="132"/>
    </location>
</feature>
<dbReference type="EMBL" id="JANPWB010000011">
    <property type="protein sequence ID" value="KAJ1125443.1"/>
    <property type="molecule type" value="Genomic_DNA"/>
</dbReference>
<comment type="caution">
    <text evidence="3">The sequence shown here is derived from an EMBL/GenBank/DDBJ whole genome shotgun (WGS) entry which is preliminary data.</text>
</comment>
<organism evidence="3 4">
    <name type="scientific">Pleurodeles waltl</name>
    <name type="common">Iberian ribbed newt</name>
    <dbReference type="NCBI Taxonomy" id="8319"/>
    <lineage>
        <taxon>Eukaryota</taxon>
        <taxon>Metazoa</taxon>
        <taxon>Chordata</taxon>
        <taxon>Craniata</taxon>
        <taxon>Vertebrata</taxon>
        <taxon>Euteleostomi</taxon>
        <taxon>Amphibia</taxon>
        <taxon>Batrachia</taxon>
        <taxon>Caudata</taxon>
        <taxon>Salamandroidea</taxon>
        <taxon>Salamandridae</taxon>
        <taxon>Pleurodelinae</taxon>
        <taxon>Pleurodeles</taxon>
    </lineage>
</organism>
<dbReference type="InterPro" id="IPR056515">
    <property type="entry name" value="INO80E_N"/>
</dbReference>